<evidence type="ECO:0000313" key="1">
    <source>
        <dbReference type="EMBL" id="KUJ58317.1"/>
    </source>
</evidence>
<name>A0A101CLB9_9FLAO</name>
<gene>
    <name evidence="1" type="ORF">AR686_00490</name>
</gene>
<reference evidence="1 2" key="1">
    <citation type="submission" date="2015-10" db="EMBL/GenBank/DDBJ databases">
        <title>Genome sequence of Chryseobacterium greenlandense.</title>
        <authorList>
            <person name="Newman J."/>
            <person name="Fischer K."/>
            <person name="Miller J."/>
        </authorList>
    </citation>
    <scope>NUCLEOTIDE SEQUENCE [LARGE SCALE GENOMIC DNA]</scope>
    <source>
        <strain evidence="1 2">UMB34</strain>
    </source>
</reference>
<dbReference type="Proteomes" id="UP000054388">
    <property type="component" value="Unassembled WGS sequence"/>
</dbReference>
<comment type="caution">
    <text evidence="1">The sequence shown here is derived from an EMBL/GenBank/DDBJ whole genome shotgun (WGS) entry which is preliminary data.</text>
</comment>
<accession>A0A101CLB9</accession>
<protein>
    <submittedName>
        <fullName evidence="1">Uncharacterized protein</fullName>
    </submittedName>
</protein>
<organism evidence="1 2">
    <name type="scientific">Chryseobacterium aquaticum subsp. greenlandense</name>
    <dbReference type="NCBI Taxonomy" id="345663"/>
    <lineage>
        <taxon>Bacteria</taxon>
        <taxon>Pseudomonadati</taxon>
        <taxon>Bacteroidota</taxon>
        <taxon>Flavobacteriia</taxon>
        <taxon>Flavobacteriales</taxon>
        <taxon>Weeksellaceae</taxon>
        <taxon>Chryseobacterium group</taxon>
        <taxon>Chryseobacterium</taxon>
    </lineage>
</organism>
<sequence>MYSDDWSKNFLIEKLKDFNSAKKIISIDQNLIEIERKKGINFHSFILSLEIVEHEKIEEICEKYSDLNFIVNIKKQYNISAKTTKFLNDKNISFGSLGDFMRYCNERDNNILIDKEFSFVSRGLRQHDKVKNFERLDNRRIKVTRIGLPTIVVIMINDYDITAESIRFAVDLYGDFHVVVKTNPNGSITDQAIVVGDKLKIDICKWGIFLGKLNSKWGK</sequence>
<dbReference type="EMBL" id="LMAI01000001">
    <property type="protein sequence ID" value="KUJ58317.1"/>
    <property type="molecule type" value="Genomic_DNA"/>
</dbReference>
<dbReference type="AlphaFoldDB" id="A0A101CLB9"/>
<evidence type="ECO:0000313" key="2">
    <source>
        <dbReference type="Proteomes" id="UP000054388"/>
    </source>
</evidence>
<dbReference type="RefSeq" id="WP_059135381.1">
    <property type="nucleotide sequence ID" value="NZ_LMAI01000001.1"/>
</dbReference>
<proteinExistence type="predicted"/>